<gene>
    <name evidence="1" type="ORF">NCTC8009_04636</name>
</gene>
<dbReference type="EMBL" id="UARW01000010">
    <property type="protein sequence ID" value="SQD04127.1"/>
    <property type="molecule type" value="Genomic_DNA"/>
</dbReference>
<name>A0A2X3JY34_ECOLX</name>
<evidence type="ECO:0000313" key="2">
    <source>
        <dbReference type="Proteomes" id="UP000250991"/>
    </source>
</evidence>
<proteinExistence type="predicted"/>
<sequence length="147" mass="16941">MDHAHFRRRFTRNLCNLRPAHAFFDVFHHRLYKLVFSTIIKPYNPPAWLIPPLHSEFLPYSCSYSVLLFISVLDKPGIHWALFQARERNSSAFRGFLYDVLTTIQPAVACRFSSNGLALRKFCLFCLEGFNDIATTNNKGAGRKTAD</sequence>
<evidence type="ECO:0000313" key="1">
    <source>
        <dbReference type="EMBL" id="SQD04127.1"/>
    </source>
</evidence>
<accession>A0A2X3JY34</accession>
<protein>
    <submittedName>
        <fullName evidence="1">Uncharacterized protein</fullName>
    </submittedName>
</protein>
<dbReference type="AlphaFoldDB" id="A0A2X3JY34"/>
<organism evidence="1 2">
    <name type="scientific">Escherichia coli</name>
    <dbReference type="NCBI Taxonomy" id="562"/>
    <lineage>
        <taxon>Bacteria</taxon>
        <taxon>Pseudomonadati</taxon>
        <taxon>Pseudomonadota</taxon>
        <taxon>Gammaproteobacteria</taxon>
        <taxon>Enterobacterales</taxon>
        <taxon>Enterobacteriaceae</taxon>
        <taxon>Escherichia</taxon>
    </lineage>
</organism>
<dbReference type="Proteomes" id="UP000250991">
    <property type="component" value="Unassembled WGS sequence"/>
</dbReference>
<reference evidence="1 2" key="1">
    <citation type="submission" date="2018-06" db="EMBL/GenBank/DDBJ databases">
        <authorList>
            <consortium name="Pathogen Informatics"/>
            <person name="Doyle S."/>
        </authorList>
    </citation>
    <scope>NUCLEOTIDE SEQUENCE [LARGE SCALE GENOMIC DNA]</scope>
    <source>
        <strain evidence="1 2">NCTC8009</strain>
    </source>
</reference>